<feature type="compositionally biased region" description="Basic and acidic residues" evidence="2">
    <location>
        <begin position="1634"/>
        <end position="1643"/>
    </location>
</feature>
<feature type="region of interest" description="Disordered" evidence="2">
    <location>
        <begin position="1732"/>
        <end position="1752"/>
    </location>
</feature>
<evidence type="ECO:0000256" key="2">
    <source>
        <dbReference type="SAM" id="MobiDB-lite"/>
    </source>
</evidence>
<dbReference type="Proteomes" id="UP000509510">
    <property type="component" value="Chromosome I"/>
</dbReference>
<dbReference type="PROSITE" id="PS50005">
    <property type="entry name" value="TPR"/>
    <property type="match status" value="1"/>
</dbReference>
<evidence type="ECO:0000313" key="5">
    <source>
        <dbReference type="EMBL" id="QKX54876.1"/>
    </source>
</evidence>
<dbReference type="EMBL" id="CP055898">
    <property type="protein sequence ID" value="QKX54876.1"/>
    <property type="molecule type" value="Genomic_DNA"/>
</dbReference>
<feature type="compositionally biased region" description="Polar residues" evidence="2">
    <location>
        <begin position="1841"/>
        <end position="1855"/>
    </location>
</feature>
<feature type="transmembrane region" description="Helical" evidence="3">
    <location>
        <begin position="2037"/>
        <end position="2061"/>
    </location>
</feature>
<dbReference type="InterPro" id="IPR011990">
    <property type="entry name" value="TPR-like_helical_dom_sf"/>
</dbReference>
<protein>
    <recommendedName>
        <fullName evidence="4">DUF7779 domain-containing protein</fullName>
    </recommendedName>
</protein>
<dbReference type="SMART" id="SM00028">
    <property type="entry name" value="TPR"/>
    <property type="match status" value="13"/>
</dbReference>
<dbReference type="PRINTS" id="PR00381">
    <property type="entry name" value="KINESINLIGHT"/>
</dbReference>
<proteinExistence type="predicted"/>
<sequence length="2094" mass="237899">MASQRKLHVFRVTGLSRDRPDTDLQTALQEALQDHLNDDERSQIEAEITIVPSCYEADTQRVALVRFRGGIPQFLSELRVDPLGNWQFEMGDCDINFDCHFFGFTQLYAPDKKEPVIADIIAIAGLDGHAYGSWQGRGNLGRMWLRDFLSKDLPRCRMMIYGYNSKLSSHGVDTILDYGGELIEEIKKIRNTKELQQRPLFFIAHSFGGIILAHCLVRAIQTMEDDHPAITSLYRATYGMLLFAIPHRGLLVSDIQQMLAGDKKHPRERLLQQISSKSDLLMHQLADFKNLIQDRKVVSFYETEQTRQLVFESDHGRWERTGDLVTAVDSDSALLELPDHVEDKVPLHADHSRIVKFDTRNAAGYRTALDKLRQFAQNAPSVVAARFMQARYRLQPCSTVPFKKDPMFVGREDIIQTINKKVRVIGQGHERMALIGLAGVGKTQTAIEYAYRVRESVPYMWVFWIHASNAARVQQGYQQIAVVAEIPGRDDPKTNILQLVYQWLCDESHGHWLIVLDNADNDRMFFHSDDADGRAPLVSFLPQATHGSVLVTSRNRLAARNLVGIDGLIIDIPPMNKNESLRLLRTRIPGSPSRAGDEEALVQALEYIPLAITQAGSYIANRLPRTSVSQYLQLFHESESNQTYLLRHEDAKDLRRDPGIRDAVITTWQLSFEQIRQDQPSTTDLLALMSMFDRQGIPEDLVRGDDGRLQFEDRLAPLISYSLIRVDGDAQLFEMHRLVQLSVRAWLKTRQQLDGWQAQSRKIMAQVFPNGEYEYWTQCRSLLAHAKHVLESRPEVDDADRLNVATISDNCGWFLDLQGAYDEAEAMHRRALEAREKVLGREHPNTLTSVNNLGNVLSSQGKYDEAEAMYRRVLERSEKVLGVEHPNTLNSVDNLGLVLFKQRKYEEAESMCRRALEAQEKVLGREHLNTLTSVNNLGNVLSSQGKYDEAEAMHRRVLEKSEKVLGVEHPNTLNSVDNLGLVLFKQRKYEEAESMHRRALKGSEKALGLEHPFTLTSMKNLASTYWNQGRWNEAEKLEVQVLETRKLVLGLEHPFTLTSMNHLASTYWNQGRWNEAEKLEVQVLETRKTVLGLEHPDTLVSMANLASTYQNQGRWNEAEKLEVQVLETRKTVLGTEHPFTLISMNNLVSIYQDQGRWNEAEKLNMQVIEARRTVLGAEHPDTLVSIANLASTYRNQGRWNEAEELELQVLGFSRQILGPEHPNTVSSMGNLASTYWNQGRWKEAEELGMQVIETKKTVLGAEHPDTLISIANLASTYRNQGRWNEAEELELQVLGFSRQILGPEHPNTVSSMGNLASTYWNQGRWKEAEELDVQVMEISERILGPEHPNTLSSIANLASTYKNQGRLKEAEALNLRRGKREREATSVDFSHTLADSSPYLWSDQARSTPPSSLSYGAIVDIDPVIESRLPMTFFNYKTPKMEHKLEKREDDVQSLKSTADDINSLAETDPGAANYQQVAVKYIVKTFTDDFELLALYQEAAKTMGEATFVRNHRRLLKTFFMDLRSDGHIPSQKIAVEFLRSRNNRIRISAGVCTLVKPTDNTIREKINIMLNQEKDSLSLLDRFLDDGDSTAQPAHTDNDGIISGDMAGIPYSASGNADDARQDSEDTDDDNDRGNDVSEAELSKLKETAEFLISGRPFHLYKQNLRRFLYHSPGIADSREKLQPDATSTNSVFLEPSFQDIMISFPQKPSNNGENERFYVAAKSELLEEQRGDTNQVSHQRDNPAEEIPSDYMKPDKVTIWSSWWLWLMGICFPPPTSYRRISYICGCGELSYVDVRELSPGGIERFRQRLIKSVAAVRSRPQPSPNSNEITLPPKAQLRSSRNGPQPSLPQSLHRISSEFANTEAHRNASEPRNLHALGDPQYLLVCVNTKNSTALVHVDVSSIGSDEFLFQNISSGYKSVRRAHEWRFALLVPPLFQLIPIGEESCPRWFKTREFPPEDEVTARRYLYEPVPMEDAELADIPLPHLLKPGPHTDGFWMTMFPKKLREELVRPPGAQGQRVIGWGIRINESLDWSAILFSIFILLLVIGFVVIIYAAVTSDNNSAFSLGSFLGTLLTVYITYQYLAWKERP</sequence>
<dbReference type="PANTHER" id="PTHR46082">
    <property type="entry name" value="ATP/GTP-BINDING PROTEIN-RELATED"/>
    <property type="match status" value="1"/>
</dbReference>
<accession>A0A7H8QLW1</accession>
<evidence type="ECO:0000313" key="6">
    <source>
        <dbReference type="Proteomes" id="UP000509510"/>
    </source>
</evidence>
<dbReference type="Pfam" id="PF13374">
    <property type="entry name" value="TPR_10"/>
    <property type="match status" value="2"/>
</dbReference>
<dbReference type="InterPro" id="IPR019734">
    <property type="entry name" value="TPR_rpt"/>
</dbReference>
<dbReference type="InterPro" id="IPR053137">
    <property type="entry name" value="NLR-like"/>
</dbReference>
<name>A0A7H8QLW1_TALRU</name>
<dbReference type="Gene3D" id="1.25.40.10">
    <property type="entry name" value="Tetratricopeptide repeat domain"/>
    <property type="match status" value="4"/>
</dbReference>
<dbReference type="Gene3D" id="3.40.50.300">
    <property type="entry name" value="P-loop containing nucleotide triphosphate hydrolases"/>
    <property type="match status" value="1"/>
</dbReference>
<dbReference type="KEGG" id="trg:TRUGW13939_01966"/>
<keyword evidence="6" id="KW-1185">Reference proteome</keyword>
<keyword evidence="1" id="KW-0802">TPR repeat</keyword>
<gene>
    <name evidence="5" type="ORF">TRUGW13939_01966</name>
</gene>
<reference evidence="6" key="1">
    <citation type="submission" date="2020-06" db="EMBL/GenBank/DDBJ databases">
        <title>A chromosome-scale genome assembly of Talaromyces rugulosus W13939.</title>
        <authorList>
            <person name="Wang B."/>
            <person name="Guo L."/>
            <person name="Ye K."/>
            <person name="Wang L."/>
        </authorList>
    </citation>
    <scope>NUCLEOTIDE SEQUENCE [LARGE SCALE GENOMIC DNA]</scope>
    <source>
        <strain evidence="6">W13939</strain>
    </source>
</reference>
<dbReference type="InterPro" id="IPR056681">
    <property type="entry name" value="DUF7779"/>
</dbReference>
<dbReference type="InterPro" id="IPR029058">
    <property type="entry name" value="AB_hydrolase_fold"/>
</dbReference>
<dbReference type="SUPFAM" id="SSF48452">
    <property type="entry name" value="TPR-like"/>
    <property type="match status" value="4"/>
</dbReference>
<dbReference type="OrthoDB" id="4223291at2759"/>
<dbReference type="Pfam" id="PF25000">
    <property type="entry name" value="DUF7779"/>
    <property type="match status" value="1"/>
</dbReference>
<feature type="region of interest" description="Disordered" evidence="2">
    <location>
        <begin position="1820"/>
        <end position="1855"/>
    </location>
</feature>
<keyword evidence="3" id="KW-0812">Transmembrane</keyword>
<dbReference type="RefSeq" id="XP_035341055.1">
    <property type="nucleotide sequence ID" value="XM_035485162.1"/>
</dbReference>
<feature type="region of interest" description="Disordered" evidence="2">
    <location>
        <begin position="1592"/>
        <end position="1643"/>
    </location>
</feature>
<feature type="repeat" description="TPR" evidence="1">
    <location>
        <begin position="847"/>
        <end position="880"/>
    </location>
</feature>
<dbReference type="GeneID" id="55989476"/>
<organism evidence="5 6">
    <name type="scientific">Talaromyces rugulosus</name>
    <name type="common">Penicillium rugulosum</name>
    <dbReference type="NCBI Taxonomy" id="121627"/>
    <lineage>
        <taxon>Eukaryota</taxon>
        <taxon>Fungi</taxon>
        <taxon>Dikarya</taxon>
        <taxon>Ascomycota</taxon>
        <taxon>Pezizomycotina</taxon>
        <taxon>Eurotiomycetes</taxon>
        <taxon>Eurotiomycetidae</taxon>
        <taxon>Eurotiales</taxon>
        <taxon>Trichocomaceae</taxon>
        <taxon>Talaromyces</taxon>
        <taxon>Talaromyces sect. Islandici</taxon>
    </lineage>
</organism>
<keyword evidence="3" id="KW-1133">Transmembrane helix</keyword>
<keyword evidence="3" id="KW-0472">Membrane</keyword>
<evidence type="ECO:0000256" key="3">
    <source>
        <dbReference type="SAM" id="Phobius"/>
    </source>
</evidence>
<dbReference type="SUPFAM" id="SSF52540">
    <property type="entry name" value="P-loop containing nucleoside triphosphate hydrolases"/>
    <property type="match status" value="1"/>
</dbReference>
<feature type="domain" description="DUF7779" evidence="4">
    <location>
        <begin position="677"/>
        <end position="750"/>
    </location>
</feature>
<dbReference type="SUPFAM" id="SSF53474">
    <property type="entry name" value="alpha/beta-Hydrolases"/>
    <property type="match status" value="1"/>
</dbReference>
<feature type="transmembrane region" description="Helical" evidence="3">
    <location>
        <begin position="2068"/>
        <end position="2088"/>
    </location>
</feature>
<dbReference type="InterPro" id="IPR027417">
    <property type="entry name" value="P-loop_NTPase"/>
</dbReference>
<evidence type="ECO:0000256" key="1">
    <source>
        <dbReference type="PROSITE-ProRule" id="PRU00339"/>
    </source>
</evidence>
<evidence type="ECO:0000259" key="4">
    <source>
        <dbReference type="Pfam" id="PF25000"/>
    </source>
</evidence>
<dbReference type="Pfam" id="PF13424">
    <property type="entry name" value="TPR_12"/>
    <property type="match status" value="6"/>
</dbReference>
<dbReference type="PANTHER" id="PTHR46082:SF11">
    <property type="entry name" value="AAA+ ATPASE DOMAIN-CONTAINING PROTEIN-RELATED"/>
    <property type="match status" value="1"/>
</dbReference>